<dbReference type="EMBL" id="FOAN01000001">
    <property type="protein sequence ID" value="SEK37182.1"/>
    <property type="molecule type" value="Genomic_DNA"/>
</dbReference>
<gene>
    <name evidence="1" type="ORF">SAMN04515666_101348</name>
</gene>
<accession>A0A1H7GJN1</accession>
<evidence type="ECO:0000313" key="2">
    <source>
        <dbReference type="Proteomes" id="UP000199664"/>
    </source>
</evidence>
<organism evidence="1 2">
    <name type="scientific">Bosea lupini</name>
    <dbReference type="NCBI Taxonomy" id="1036779"/>
    <lineage>
        <taxon>Bacteria</taxon>
        <taxon>Pseudomonadati</taxon>
        <taxon>Pseudomonadota</taxon>
        <taxon>Alphaproteobacteria</taxon>
        <taxon>Hyphomicrobiales</taxon>
        <taxon>Boseaceae</taxon>
        <taxon>Bosea</taxon>
    </lineage>
</organism>
<sequence>MTQEIPLSLLKQQAEASGWAIFDDEADPNAPKRPRALSEAEQRWAEACARVLASEDGEIMMEGLLDRTVRREAWAYEVGADPLQIAMRGVRREGQNTIPHMLLQAAARGRQEQPPAPRE</sequence>
<protein>
    <submittedName>
        <fullName evidence="1">Uncharacterized protein</fullName>
    </submittedName>
</protein>
<reference evidence="2" key="1">
    <citation type="submission" date="2016-10" db="EMBL/GenBank/DDBJ databases">
        <authorList>
            <person name="Varghese N."/>
            <person name="Submissions S."/>
        </authorList>
    </citation>
    <scope>NUCLEOTIDE SEQUENCE [LARGE SCALE GENOMIC DNA]</scope>
    <source>
        <strain evidence="2">LMG 26383,CCUG 61248,R- 45681</strain>
    </source>
</reference>
<evidence type="ECO:0000313" key="1">
    <source>
        <dbReference type="EMBL" id="SEK37182.1"/>
    </source>
</evidence>
<dbReference type="STRING" id="1036779.SAMN04515666_101348"/>
<dbReference type="Proteomes" id="UP000199664">
    <property type="component" value="Unassembled WGS sequence"/>
</dbReference>
<name>A0A1H7GJN1_9HYPH</name>
<keyword evidence="2" id="KW-1185">Reference proteome</keyword>
<proteinExistence type="predicted"/>
<dbReference type="RefSeq" id="WP_091829170.1">
    <property type="nucleotide sequence ID" value="NZ_FOAN01000001.1"/>
</dbReference>
<dbReference type="AlphaFoldDB" id="A0A1H7GJN1"/>